<dbReference type="AlphaFoldDB" id="A0A6J1HLH3"/>
<reference evidence="2" key="1">
    <citation type="submission" date="2025-08" db="UniProtKB">
        <authorList>
            <consortium name="RefSeq"/>
        </authorList>
    </citation>
    <scope>IDENTIFICATION</scope>
    <source>
        <tissue evidence="2">Young leaves</tissue>
    </source>
</reference>
<sequence>MELDRMYWDDSMIVKAMDEAMLKYKTMHGYDIRRVSAEGGGVFNGCGKSDEPRRSVDEESYIGANDVMFEVNETKNTSEAKENISVEPCPISCTDFSAALYVKETEQETIEDSNLNLRGEDGYNELLKQYYELEEKRQKVLEQLYQCGAGGWNYQDVGAGSDIGNQWGTSAAYQEHPVSASQPSLNQAIPSYPPSSYPISAGPQSSSLADGDIIKTAMDSAARAISSMKTVNKVHIEKESEGHDGIMPQRGASSETDLTTVLNAWYSAGFYTGKSVLQIPCGAISGQEIMNTRLPHACLPHLTNFPHF</sequence>
<proteinExistence type="predicted"/>
<dbReference type="PANTHER" id="PTHR39267">
    <property type="entry name" value="SURVIVAL MOTOR NEURON-LIKE PROTEIN 1"/>
    <property type="match status" value="1"/>
</dbReference>
<dbReference type="OrthoDB" id="197400at2759"/>
<gene>
    <name evidence="2" type="primary">LOC111465241</name>
</gene>
<evidence type="ECO:0000313" key="1">
    <source>
        <dbReference type="Proteomes" id="UP000504608"/>
    </source>
</evidence>
<evidence type="ECO:0000313" key="2">
    <source>
        <dbReference type="RefSeq" id="XP_022965361.1"/>
    </source>
</evidence>
<protein>
    <submittedName>
        <fullName evidence="2">Uncharacterized protein LOC111465241 isoform X1</fullName>
    </submittedName>
</protein>
<keyword evidence="1" id="KW-1185">Reference proteome</keyword>
<dbReference type="GeneID" id="111465241"/>
<dbReference type="KEGG" id="cmax:111465241"/>
<organism evidence="1 2">
    <name type="scientific">Cucurbita maxima</name>
    <name type="common">Pumpkin</name>
    <name type="synonym">Winter squash</name>
    <dbReference type="NCBI Taxonomy" id="3661"/>
    <lineage>
        <taxon>Eukaryota</taxon>
        <taxon>Viridiplantae</taxon>
        <taxon>Streptophyta</taxon>
        <taxon>Embryophyta</taxon>
        <taxon>Tracheophyta</taxon>
        <taxon>Spermatophyta</taxon>
        <taxon>Magnoliopsida</taxon>
        <taxon>eudicotyledons</taxon>
        <taxon>Gunneridae</taxon>
        <taxon>Pentapetalae</taxon>
        <taxon>rosids</taxon>
        <taxon>fabids</taxon>
        <taxon>Cucurbitales</taxon>
        <taxon>Cucurbitaceae</taxon>
        <taxon>Cucurbiteae</taxon>
        <taxon>Cucurbita</taxon>
    </lineage>
</organism>
<name>A0A6J1HLH3_CUCMA</name>
<dbReference type="InterPro" id="IPR040424">
    <property type="entry name" value="Smn1"/>
</dbReference>
<dbReference type="RefSeq" id="XP_022965361.1">
    <property type="nucleotide sequence ID" value="XM_023109593.1"/>
</dbReference>
<dbReference type="Proteomes" id="UP000504608">
    <property type="component" value="Unplaced"/>
</dbReference>
<accession>A0A6J1HLH3</accession>
<dbReference type="PANTHER" id="PTHR39267:SF1">
    <property type="entry name" value="SURVIVAL MOTOR NEURON PROTEIN"/>
    <property type="match status" value="1"/>
</dbReference>